<dbReference type="PATRIC" id="fig|861299.3.peg.709"/>
<sequence>MPQTLHTTAGDIPLDEYRLRLNGREWRVLHTGQVLSFEDEQRFLGEERARVPYGVVLWPAAIALAHEVASRGDAMRGARVLELGAGTGLPGIVAASLGARVVQTDKQSVALSVCRDNGARNGAAGIEYRTADWAAWDDAARYDVILGADVTYGDAMHPHLRQIFETNLAPGGRVLLSDPFRPFSYRFLESLDADGWTITFSRWRVGEERAPRAIAVYELTPPR</sequence>
<dbReference type="PANTHER" id="PTHR14614">
    <property type="entry name" value="HEPATOCELLULAR CARCINOMA-ASSOCIATED ANTIGEN"/>
    <property type="match status" value="1"/>
</dbReference>
<dbReference type="HOGENOM" id="CLU_082963_2_0_0"/>
<dbReference type="STRING" id="861299.J421_0696"/>
<dbReference type="RefSeq" id="WP_025409778.1">
    <property type="nucleotide sequence ID" value="NZ_CP007128.1"/>
</dbReference>
<keyword evidence="1" id="KW-0489">Methyltransferase</keyword>
<keyword evidence="2" id="KW-1185">Reference proteome</keyword>
<dbReference type="EMBL" id="CP007128">
    <property type="protein sequence ID" value="AHG88233.1"/>
    <property type="molecule type" value="Genomic_DNA"/>
</dbReference>
<dbReference type="Proteomes" id="UP000019151">
    <property type="component" value="Chromosome"/>
</dbReference>
<proteinExistence type="predicted"/>
<reference evidence="1 2" key="1">
    <citation type="journal article" date="2014" name="Genome Announc.">
        <title>Genome Sequence and Methylome of Soil Bacterium Gemmatirosa kalamazoonensis KBS708T, a Member of the Rarely Cultivated Gemmatimonadetes Phylum.</title>
        <authorList>
            <person name="Debruyn J.M."/>
            <person name="Radosevich M."/>
            <person name="Wommack K.E."/>
            <person name="Polson S.W."/>
            <person name="Hauser L.J."/>
            <person name="Fawaz M.N."/>
            <person name="Korlach J."/>
            <person name="Tsai Y.C."/>
        </authorList>
    </citation>
    <scope>NUCLEOTIDE SEQUENCE [LARGE SCALE GENOMIC DNA]</scope>
    <source>
        <strain evidence="1 2">KBS708</strain>
    </source>
</reference>
<dbReference type="CDD" id="cd02440">
    <property type="entry name" value="AdoMet_MTases"/>
    <property type="match status" value="1"/>
</dbReference>
<dbReference type="Gene3D" id="3.40.50.150">
    <property type="entry name" value="Vaccinia Virus protein VP39"/>
    <property type="match status" value="1"/>
</dbReference>
<dbReference type="eggNOG" id="COG3897">
    <property type="taxonomic scope" value="Bacteria"/>
</dbReference>
<protein>
    <submittedName>
        <fullName evidence="1">Methyltransferase-16</fullName>
    </submittedName>
</protein>
<dbReference type="PANTHER" id="PTHR14614:SF132">
    <property type="entry name" value="PROTEIN-LYSINE METHYLTRANSFERASE C42C1.13"/>
    <property type="match status" value="1"/>
</dbReference>
<name>W0RFT0_9BACT</name>
<dbReference type="GO" id="GO:0008168">
    <property type="term" value="F:methyltransferase activity"/>
    <property type="evidence" value="ECO:0007669"/>
    <property type="project" value="UniProtKB-KW"/>
</dbReference>
<dbReference type="InParanoid" id="W0RFT0"/>
<dbReference type="InterPro" id="IPR029063">
    <property type="entry name" value="SAM-dependent_MTases_sf"/>
</dbReference>
<keyword evidence="1" id="KW-0808">Transferase</keyword>
<dbReference type="AlphaFoldDB" id="W0RFT0"/>
<evidence type="ECO:0000313" key="2">
    <source>
        <dbReference type="Proteomes" id="UP000019151"/>
    </source>
</evidence>
<dbReference type="SUPFAM" id="SSF53335">
    <property type="entry name" value="S-adenosyl-L-methionine-dependent methyltransferases"/>
    <property type="match status" value="1"/>
</dbReference>
<organism evidence="1 2">
    <name type="scientific">Gemmatirosa kalamazoonensis</name>
    <dbReference type="NCBI Taxonomy" id="861299"/>
    <lineage>
        <taxon>Bacteria</taxon>
        <taxon>Pseudomonadati</taxon>
        <taxon>Gemmatimonadota</taxon>
        <taxon>Gemmatimonadia</taxon>
        <taxon>Gemmatimonadales</taxon>
        <taxon>Gemmatimonadaceae</taxon>
        <taxon>Gemmatirosa</taxon>
    </lineage>
</organism>
<dbReference type="KEGG" id="gba:J421_0696"/>
<accession>W0RFT0</accession>
<dbReference type="OrthoDB" id="264333at2"/>
<dbReference type="InterPro" id="IPR019410">
    <property type="entry name" value="Methyltransf_16"/>
</dbReference>
<evidence type="ECO:0000313" key="1">
    <source>
        <dbReference type="EMBL" id="AHG88233.1"/>
    </source>
</evidence>
<dbReference type="GO" id="GO:0032259">
    <property type="term" value="P:methylation"/>
    <property type="evidence" value="ECO:0007669"/>
    <property type="project" value="UniProtKB-KW"/>
</dbReference>
<gene>
    <name evidence="1" type="ORF">J421_0696</name>
</gene>
<dbReference type="Pfam" id="PF10294">
    <property type="entry name" value="Methyltransf_16"/>
    <property type="match status" value="1"/>
</dbReference>